<protein>
    <recommendedName>
        <fullName evidence="2">Reverse transcriptase zinc-binding domain-containing protein</fullName>
    </recommendedName>
</protein>
<accession>A0AAN9EHY9</accession>
<evidence type="ECO:0000313" key="4">
    <source>
        <dbReference type="Proteomes" id="UP001372338"/>
    </source>
</evidence>
<gene>
    <name evidence="3" type="ORF">RIF29_28447</name>
</gene>
<organism evidence="3 4">
    <name type="scientific">Crotalaria pallida</name>
    <name type="common">Smooth rattlebox</name>
    <name type="synonym">Crotalaria striata</name>
    <dbReference type="NCBI Taxonomy" id="3830"/>
    <lineage>
        <taxon>Eukaryota</taxon>
        <taxon>Viridiplantae</taxon>
        <taxon>Streptophyta</taxon>
        <taxon>Embryophyta</taxon>
        <taxon>Tracheophyta</taxon>
        <taxon>Spermatophyta</taxon>
        <taxon>Magnoliopsida</taxon>
        <taxon>eudicotyledons</taxon>
        <taxon>Gunneridae</taxon>
        <taxon>Pentapetalae</taxon>
        <taxon>rosids</taxon>
        <taxon>fabids</taxon>
        <taxon>Fabales</taxon>
        <taxon>Fabaceae</taxon>
        <taxon>Papilionoideae</taxon>
        <taxon>50 kb inversion clade</taxon>
        <taxon>genistoids sensu lato</taxon>
        <taxon>core genistoids</taxon>
        <taxon>Crotalarieae</taxon>
        <taxon>Crotalaria</taxon>
    </lineage>
</organism>
<proteinExistence type="predicted"/>
<dbReference type="Proteomes" id="UP001372338">
    <property type="component" value="Unassembled WGS sequence"/>
</dbReference>
<comment type="caution">
    <text evidence="3">The sequence shown here is derived from an EMBL/GenBank/DDBJ whole genome shotgun (WGS) entry which is preliminary data.</text>
</comment>
<sequence length="492" mass="56951">MARESAPISPRKETSSGKEQSNPFGPWMLVQRPMRRKEIILSKQNGSLAIGGTNNNNIYYIGKGRFDAVVEEEDGDVVAAPYLEPEMKLHALVESADLRRDKKEVGQPQVNKPISTPKNLRVRNSTGRRNPQSNCGKMNLGQPIEKPNRAKHKQDSGPGRIVKENEASSSNKVQTVPPIYKGSKEYKASMKEKEKEALQLMKIYEKTKGHVLNDFATQTYLPGKETIYFYQQVASSSGTSIMLPKPPYPMLVTSSCMEIEETLVSQPVKENVEDIQDPWTTFNGNLLDLALGPIEEEDKDKYLVDFVTPSGCWDVHYMSVDDRKVFQRIWKWQGPQRIRVLLWKIVNEAFLTNHNRRRRNLTLDGICKLRNKVEETTLHVFRDCDHTQVVWMNLIHRTHHLMFFQQNLQEWLDHNLSNINNNQAKSSWDILFGCTCEILWQRRNKLIFEDEQFNLSSTMKMIWSKFREIQNTTMYHHSLPLQMKGRMAISIQ</sequence>
<keyword evidence="4" id="KW-1185">Reference proteome</keyword>
<dbReference type="EMBL" id="JAYWIO010000006">
    <property type="protein sequence ID" value="KAK7255045.1"/>
    <property type="molecule type" value="Genomic_DNA"/>
</dbReference>
<feature type="compositionally biased region" description="Polar residues" evidence="1">
    <location>
        <begin position="108"/>
        <end position="136"/>
    </location>
</feature>
<evidence type="ECO:0000259" key="2">
    <source>
        <dbReference type="Pfam" id="PF13966"/>
    </source>
</evidence>
<reference evidence="3 4" key="1">
    <citation type="submission" date="2024-01" db="EMBL/GenBank/DDBJ databases">
        <title>The genomes of 5 underutilized Papilionoideae crops provide insights into root nodulation and disease resistanc.</title>
        <authorList>
            <person name="Yuan L."/>
        </authorList>
    </citation>
    <scope>NUCLEOTIDE SEQUENCE [LARGE SCALE GENOMIC DNA]</scope>
    <source>
        <strain evidence="3">ZHUSHIDOU_FW_LH</strain>
        <tissue evidence="3">Leaf</tissue>
    </source>
</reference>
<feature type="region of interest" description="Disordered" evidence="1">
    <location>
        <begin position="1"/>
        <end position="26"/>
    </location>
</feature>
<name>A0AAN9EHY9_CROPI</name>
<evidence type="ECO:0000313" key="3">
    <source>
        <dbReference type="EMBL" id="KAK7255045.1"/>
    </source>
</evidence>
<dbReference type="Pfam" id="PF13966">
    <property type="entry name" value="zf-RVT"/>
    <property type="match status" value="1"/>
</dbReference>
<dbReference type="InterPro" id="IPR026960">
    <property type="entry name" value="RVT-Znf"/>
</dbReference>
<evidence type="ECO:0000256" key="1">
    <source>
        <dbReference type="SAM" id="MobiDB-lite"/>
    </source>
</evidence>
<dbReference type="AlphaFoldDB" id="A0AAN9EHY9"/>
<feature type="domain" description="Reverse transcriptase zinc-binding" evidence="2">
    <location>
        <begin position="319"/>
        <end position="391"/>
    </location>
</feature>
<feature type="region of interest" description="Disordered" evidence="1">
    <location>
        <begin position="100"/>
        <end position="176"/>
    </location>
</feature>